<reference evidence="4 5" key="1">
    <citation type="journal article" date="2015" name="Nature">
        <title>rRNA introns, odd ribosomes, and small enigmatic genomes across a large radiation of phyla.</title>
        <authorList>
            <person name="Brown C.T."/>
            <person name="Hug L.A."/>
            <person name="Thomas B.C."/>
            <person name="Sharon I."/>
            <person name="Castelle C.J."/>
            <person name="Singh A."/>
            <person name="Wilkins M.J."/>
            <person name="Williams K.H."/>
            <person name="Banfield J.F."/>
        </authorList>
    </citation>
    <scope>NUCLEOTIDE SEQUENCE [LARGE SCALE GENOMIC DNA]</scope>
</reference>
<keyword evidence="1 4" id="KW-0808">Transferase</keyword>
<proteinExistence type="predicted"/>
<dbReference type="GO" id="GO:0016757">
    <property type="term" value="F:glycosyltransferase activity"/>
    <property type="evidence" value="ECO:0007669"/>
    <property type="project" value="InterPro"/>
</dbReference>
<feature type="domain" description="Glycosyltransferase subfamily 4-like N-terminal" evidence="3">
    <location>
        <begin position="17"/>
        <end position="177"/>
    </location>
</feature>
<dbReference type="CDD" id="cd03809">
    <property type="entry name" value="GT4_MtfB-like"/>
    <property type="match status" value="1"/>
</dbReference>
<dbReference type="Proteomes" id="UP000034081">
    <property type="component" value="Unassembled WGS sequence"/>
</dbReference>
<gene>
    <name evidence="4" type="ORF">UT08_C0004G0009</name>
</gene>
<evidence type="ECO:0000259" key="2">
    <source>
        <dbReference type="Pfam" id="PF00534"/>
    </source>
</evidence>
<dbReference type="PANTHER" id="PTHR46401:SF2">
    <property type="entry name" value="GLYCOSYLTRANSFERASE WBBK-RELATED"/>
    <property type="match status" value="1"/>
</dbReference>
<dbReference type="PANTHER" id="PTHR46401">
    <property type="entry name" value="GLYCOSYLTRANSFERASE WBBK-RELATED"/>
    <property type="match status" value="1"/>
</dbReference>
<accession>A0A0G0L3W5</accession>
<dbReference type="EMBL" id="LBVL01000004">
    <property type="protein sequence ID" value="KKQ85697.1"/>
    <property type="molecule type" value="Genomic_DNA"/>
</dbReference>
<evidence type="ECO:0000313" key="5">
    <source>
        <dbReference type="Proteomes" id="UP000034081"/>
    </source>
</evidence>
<dbReference type="InterPro" id="IPR001296">
    <property type="entry name" value="Glyco_trans_1"/>
</dbReference>
<protein>
    <submittedName>
        <fullName evidence="4">Glycosyl transferase, group 1</fullName>
    </submittedName>
</protein>
<evidence type="ECO:0000256" key="1">
    <source>
        <dbReference type="ARBA" id="ARBA00022679"/>
    </source>
</evidence>
<dbReference type="InterPro" id="IPR028098">
    <property type="entry name" value="Glyco_trans_4-like_N"/>
</dbReference>
<evidence type="ECO:0000313" key="4">
    <source>
        <dbReference type="EMBL" id="KKQ85697.1"/>
    </source>
</evidence>
<dbReference type="STRING" id="1618570.UT08_C0004G0009"/>
<dbReference type="Pfam" id="PF00534">
    <property type="entry name" value="Glycos_transf_1"/>
    <property type="match status" value="1"/>
</dbReference>
<dbReference type="Pfam" id="PF13439">
    <property type="entry name" value="Glyco_transf_4"/>
    <property type="match status" value="1"/>
</dbReference>
<dbReference type="AlphaFoldDB" id="A0A0G0L3W5"/>
<feature type="domain" description="Glycosyl transferase family 1" evidence="2">
    <location>
        <begin position="199"/>
        <end position="355"/>
    </location>
</feature>
<sequence length="381" mass="44144">MTVKILIDARMYGLENSGIGRYLINLTEELKNIETEEQFVILLRKKYFDKLNFPKSWKKLLADFRHYTFEEQYKLPGIIYKEKPDIVHFPHINYPILYRGKCVITVHDLTMQYQGLNATKLPLPIYYLKRFPFLFTTKIGIKTASAIIVPSKAVMKDVSSYYKINKNKIFINYEGVDFGKFENHLRGDPKGLLGRWSLEKEKYFFYVGNAYPHKNLGKAIEAIVALNKSIKEKVIFAIAGSKDFFKKKLEEYVKSIGAEEYVKLLGYVPDKDLSILYKNSIAFVYPSFSEGFGLQGLEAMASESPVIASDIPVFKEIYGDNAVYFNPNDVDSLVKVMKTVMKMSNEEKYKKVDEAKEFIKRYSWQKMAKETLNIYKQVSGN</sequence>
<name>A0A0G0L3W5_9BACT</name>
<evidence type="ECO:0000259" key="3">
    <source>
        <dbReference type="Pfam" id="PF13439"/>
    </source>
</evidence>
<organism evidence="4 5">
    <name type="scientific">Candidatus Woesebacteria bacterium GW2011_GWB1_38_8</name>
    <dbReference type="NCBI Taxonomy" id="1618570"/>
    <lineage>
        <taxon>Bacteria</taxon>
        <taxon>Candidatus Woeseibacteriota</taxon>
    </lineage>
</organism>
<comment type="caution">
    <text evidence="4">The sequence shown here is derived from an EMBL/GenBank/DDBJ whole genome shotgun (WGS) entry which is preliminary data.</text>
</comment>
<dbReference type="SUPFAM" id="SSF53756">
    <property type="entry name" value="UDP-Glycosyltransferase/glycogen phosphorylase"/>
    <property type="match status" value="1"/>
</dbReference>
<dbReference type="Gene3D" id="3.40.50.2000">
    <property type="entry name" value="Glycogen Phosphorylase B"/>
    <property type="match status" value="2"/>
</dbReference>